<organism evidence="1 2">
    <name type="scientific">Scortum barcoo</name>
    <name type="common">barcoo grunter</name>
    <dbReference type="NCBI Taxonomy" id="214431"/>
    <lineage>
        <taxon>Eukaryota</taxon>
        <taxon>Metazoa</taxon>
        <taxon>Chordata</taxon>
        <taxon>Craniata</taxon>
        <taxon>Vertebrata</taxon>
        <taxon>Euteleostomi</taxon>
        <taxon>Actinopterygii</taxon>
        <taxon>Neopterygii</taxon>
        <taxon>Teleostei</taxon>
        <taxon>Neoteleostei</taxon>
        <taxon>Acanthomorphata</taxon>
        <taxon>Eupercaria</taxon>
        <taxon>Centrarchiformes</taxon>
        <taxon>Terapontoidei</taxon>
        <taxon>Terapontidae</taxon>
        <taxon>Scortum</taxon>
    </lineage>
</organism>
<name>A0ACB8XAZ1_9TELE</name>
<keyword evidence="2" id="KW-1185">Reference proteome</keyword>
<dbReference type="EMBL" id="CM041531">
    <property type="protein sequence ID" value="KAI3377192.1"/>
    <property type="molecule type" value="Genomic_DNA"/>
</dbReference>
<sequence length="66" mass="7674">MMISHCRRPLTKTSGDVGESVLTEQEIYRLKKLIVKEQGMMGKELPFLRLMKLKKVDVMLIQETHS</sequence>
<dbReference type="Proteomes" id="UP000831701">
    <property type="component" value="Chromosome 1"/>
</dbReference>
<protein>
    <submittedName>
        <fullName evidence="1">Uncharacterized protein</fullName>
    </submittedName>
</protein>
<reference evidence="1" key="1">
    <citation type="submission" date="2022-04" db="EMBL/GenBank/DDBJ databases">
        <title>Jade perch genome.</title>
        <authorList>
            <person name="Chao B."/>
        </authorList>
    </citation>
    <scope>NUCLEOTIDE SEQUENCE</scope>
    <source>
        <strain evidence="1">CB-2022</strain>
    </source>
</reference>
<gene>
    <name evidence="1" type="ORF">L3Q82_009103</name>
</gene>
<comment type="caution">
    <text evidence="1">The sequence shown here is derived from an EMBL/GenBank/DDBJ whole genome shotgun (WGS) entry which is preliminary data.</text>
</comment>
<evidence type="ECO:0000313" key="2">
    <source>
        <dbReference type="Proteomes" id="UP000831701"/>
    </source>
</evidence>
<proteinExistence type="predicted"/>
<accession>A0ACB8XAZ1</accession>
<evidence type="ECO:0000313" key="1">
    <source>
        <dbReference type="EMBL" id="KAI3377192.1"/>
    </source>
</evidence>